<evidence type="ECO:0000313" key="7">
    <source>
        <dbReference type="Proteomes" id="UP000242254"/>
    </source>
</evidence>
<keyword evidence="2 4" id="KW-0863">Zinc-finger</keyword>
<evidence type="ECO:0000256" key="4">
    <source>
        <dbReference type="PROSITE-ProRule" id="PRU00175"/>
    </source>
</evidence>
<dbReference type="Gene3D" id="3.30.40.10">
    <property type="entry name" value="Zinc/RING finger domain, C3HC4 (zinc finger)"/>
    <property type="match status" value="1"/>
</dbReference>
<evidence type="ECO:0000259" key="5">
    <source>
        <dbReference type="PROSITE" id="PS50089"/>
    </source>
</evidence>
<protein>
    <recommendedName>
        <fullName evidence="5">RING-type domain-containing protein</fullName>
    </recommendedName>
</protein>
<feature type="domain" description="RING-type" evidence="5">
    <location>
        <begin position="109"/>
        <end position="145"/>
    </location>
</feature>
<keyword evidence="1" id="KW-0479">Metal-binding</keyword>
<dbReference type="PROSITE" id="PS00518">
    <property type="entry name" value="ZF_RING_1"/>
    <property type="match status" value="1"/>
</dbReference>
<dbReference type="AlphaFoldDB" id="A0A2G4STP0"/>
<dbReference type="GO" id="GO:0061630">
    <property type="term" value="F:ubiquitin protein ligase activity"/>
    <property type="evidence" value="ECO:0007669"/>
    <property type="project" value="TreeGrafter"/>
</dbReference>
<evidence type="ECO:0000256" key="3">
    <source>
        <dbReference type="ARBA" id="ARBA00022833"/>
    </source>
</evidence>
<dbReference type="RefSeq" id="XP_023465851.1">
    <property type="nucleotide sequence ID" value="XM_023605688.1"/>
</dbReference>
<keyword evidence="7" id="KW-1185">Reference proteome</keyword>
<organism evidence="6 7">
    <name type="scientific">Rhizopus microsporus ATCC 52813</name>
    <dbReference type="NCBI Taxonomy" id="1340429"/>
    <lineage>
        <taxon>Eukaryota</taxon>
        <taxon>Fungi</taxon>
        <taxon>Fungi incertae sedis</taxon>
        <taxon>Mucoromycota</taxon>
        <taxon>Mucoromycotina</taxon>
        <taxon>Mucoromycetes</taxon>
        <taxon>Mucorales</taxon>
        <taxon>Mucorineae</taxon>
        <taxon>Rhizopodaceae</taxon>
        <taxon>Rhizopus</taxon>
    </lineage>
</organism>
<evidence type="ECO:0000313" key="6">
    <source>
        <dbReference type="EMBL" id="PHZ12143.1"/>
    </source>
</evidence>
<dbReference type="InterPro" id="IPR017907">
    <property type="entry name" value="Znf_RING_CS"/>
</dbReference>
<dbReference type="GO" id="GO:0008270">
    <property type="term" value="F:zinc ion binding"/>
    <property type="evidence" value="ECO:0007669"/>
    <property type="project" value="UniProtKB-KW"/>
</dbReference>
<gene>
    <name evidence="6" type="ORF">RHIMIDRAFT_140635</name>
</gene>
<reference evidence="6 7" key="1">
    <citation type="journal article" date="2016" name="Proc. Natl. Acad. Sci. U.S.A.">
        <title>Lipid metabolic changes in an early divergent fungus govern the establishment of a mutualistic symbiosis with endobacteria.</title>
        <authorList>
            <person name="Lastovetsky O.A."/>
            <person name="Gaspar M.L."/>
            <person name="Mondo S.J."/>
            <person name="LaButti K.M."/>
            <person name="Sandor L."/>
            <person name="Grigoriev I.V."/>
            <person name="Henry S.A."/>
            <person name="Pawlowska T.E."/>
        </authorList>
    </citation>
    <scope>NUCLEOTIDE SEQUENCE [LARGE SCALE GENOMIC DNA]</scope>
    <source>
        <strain evidence="6 7">ATCC 52813</strain>
    </source>
</reference>
<evidence type="ECO:0000256" key="1">
    <source>
        <dbReference type="ARBA" id="ARBA00022723"/>
    </source>
</evidence>
<dbReference type="InterPro" id="IPR013083">
    <property type="entry name" value="Znf_RING/FYVE/PHD"/>
</dbReference>
<proteinExistence type="predicted"/>
<sequence>MEDGIELYNKSINIYMYKPKLPLLKNDYGSRLNSLTHCRKCSSPFSKPTTLSCGFTLCHDCIPHVPFQCMSFTCLRTHQNEHRNRPTVLLEEVITHYQQKSLSRSLFNCSICLSTLQDPVTTQCGHTFCKTCLIMLQNRSCPICRAILGRLGKVDQCLSNWLSFISSTAPTSASTQPDHSLLVIQLNTPSTILPAQQCLFHISIPKKSTDILNYMCSHPDITHYALCLSAISKDIHGTIIQIKHIDILHNLGRSVIQAVGLFCVSVNQLSFDALSRCYSGNITKLDRKYSFPAIKTKLQNRKMATPVLRPHSRSMQLFKTSPTFKLADSYLPFTRPTWGSPKSMLMSACLRNATKK</sequence>
<dbReference type="Pfam" id="PF13923">
    <property type="entry name" value="zf-C3HC4_2"/>
    <property type="match status" value="1"/>
</dbReference>
<dbReference type="GeneID" id="35436678"/>
<name>A0A2G4STP0_RHIZD</name>
<dbReference type="EMBL" id="KZ303850">
    <property type="protein sequence ID" value="PHZ12143.1"/>
    <property type="molecule type" value="Genomic_DNA"/>
</dbReference>
<accession>A0A2G4STP0</accession>
<evidence type="ECO:0000256" key="2">
    <source>
        <dbReference type="ARBA" id="ARBA00022771"/>
    </source>
</evidence>
<dbReference type="STRING" id="1340429.A0A2G4STP0"/>
<dbReference type="InterPro" id="IPR001841">
    <property type="entry name" value="Znf_RING"/>
</dbReference>
<dbReference type="PROSITE" id="PS50089">
    <property type="entry name" value="ZF_RING_2"/>
    <property type="match status" value="1"/>
</dbReference>
<dbReference type="SUPFAM" id="SSF57850">
    <property type="entry name" value="RING/U-box"/>
    <property type="match status" value="1"/>
</dbReference>
<dbReference type="Proteomes" id="UP000242254">
    <property type="component" value="Unassembled WGS sequence"/>
</dbReference>
<dbReference type="PANTHER" id="PTHR23327:SF42">
    <property type="entry name" value="LON PEPTIDASE N-TERMINAL DOMAIN AND RING FINGER PROTEIN C14F5.10C"/>
    <property type="match status" value="1"/>
</dbReference>
<keyword evidence="3" id="KW-0862">Zinc</keyword>
<dbReference type="SMART" id="SM00184">
    <property type="entry name" value="RING"/>
    <property type="match status" value="2"/>
</dbReference>
<dbReference type="PANTHER" id="PTHR23327">
    <property type="entry name" value="RING FINGER PROTEIN 127"/>
    <property type="match status" value="1"/>
</dbReference>